<dbReference type="EMBL" id="JH000007">
    <property type="protein sequence ID" value="EGV94435.1"/>
    <property type="molecule type" value="Genomic_DNA"/>
</dbReference>
<dbReference type="Proteomes" id="UP000001075">
    <property type="component" value="Unassembled WGS sequence"/>
</dbReference>
<accession>G3GS80</accession>
<gene>
    <name evidence="1" type="ORF">I79_000394</name>
</gene>
<reference evidence="2" key="1">
    <citation type="journal article" date="2011" name="Nat. Biotechnol.">
        <title>The genomic sequence of the Chinese hamster ovary (CHO)-K1 cell line.</title>
        <authorList>
            <person name="Xu X."/>
            <person name="Nagarajan H."/>
            <person name="Lewis N.E."/>
            <person name="Pan S."/>
            <person name="Cai Z."/>
            <person name="Liu X."/>
            <person name="Chen W."/>
            <person name="Xie M."/>
            <person name="Wang W."/>
            <person name="Hammond S."/>
            <person name="Andersen M.R."/>
            <person name="Neff N."/>
            <person name="Passarelli B."/>
            <person name="Koh W."/>
            <person name="Fan H.C."/>
            <person name="Wang J."/>
            <person name="Gui Y."/>
            <person name="Lee K.H."/>
            <person name="Betenbaugh M.J."/>
            <person name="Quake S.R."/>
            <person name="Famili I."/>
            <person name="Palsson B.O."/>
            <person name="Wang J."/>
        </authorList>
    </citation>
    <scope>NUCLEOTIDE SEQUENCE [LARGE SCALE GENOMIC DNA]</scope>
    <source>
        <strain evidence="2">CHO K1 cell line</strain>
    </source>
</reference>
<evidence type="ECO:0000313" key="1">
    <source>
        <dbReference type="EMBL" id="EGV94435.1"/>
    </source>
</evidence>
<dbReference type="InParanoid" id="G3GS80"/>
<protein>
    <submittedName>
        <fullName evidence="1">Uncharacterized protein</fullName>
    </submittedName>
</protein>
<sequence length="54" mass="5994">MPPARELCQQPAAFRATAYRILMLLTILHLNKEARSLSLATPNTVLKAVSWSTV</sequence>
<name>G3GS80_CRIGR</name>
<dbReference type="AlphaFoldDB" id="G3GS80"/>
<evidence type="ECO:0000313" key="2">
    <source>
        <dbReference type="Proteomes" id="UP000001075"/>
    </source>
</evidence>
<organism evidence="1 2">
    <name type="scientific">Cricetulus griseus</name>
    <name type="common">Chinese hamster</name>
    <name type="synonym">Cricetulus barabensis griseus</name>
    <dbReference type="NCBI Taxonomy" id="10029"/>
    <lineage>
        <taxon>Eukaryota</taxon>
        <taxon>Metazoa</taxon>
        <taxon>Chordata</taxon>
        <taxon>Craniata</taxon>
        <taxon>Vertebrata</taxon>
        <taxon>Euteleostomi</taxon>
        <taxon>Mammalia</taxon>
        <taxon>Eutheria</taxon>
        <taxon>Euarchontoglires</taxon>
        <taxon>Glires</taxon>
        <taxon>Rodentia</taxon>
        <taxon>Myomorpha</taxon>
        <taxon>Muroidea</taxon>
        <taxon>Cricetidae</taxon>
        <taxon>Cricetinae</taxon>
        <taxon>Cricetulus</taxon>
    </lineage>
</organism>
<proteinExistence type="predicted"/>